<dbReference type="Gene3D" id="2.60.120.260">
    <property type="entry name" value="Galactose-binding domain-like"/>
    <property type="match status" value="1"/>
</dbReference>
<reference evidence="3" key="1">
    <citation type="submission" date="2023-05" db="EMBL/GenBank/DDBJ databases">
        <authorList>
            <person name="Zhang X."/>
        </authorList>
    </citation>
    <scope>NUCLEOTIDE SEQUENCE</scope>
    <source>
        <strain evidence="3">BD1B2-1</strain>
    </source>
</reference>
<dbReference type="SUPFAM" id="SSF49785">
    <property type="entry name" value="Galactose-binding domain-like"/>
    <property type="match status" value="1"/>
</dbReference>
<comment type="caution">
    <text evidence="3">The sequence shown here is derived from an EMBL/GenBank/DDBJ whole genome shotgun (WGS) entry which is preliminary data.</text>
</comment>
<dbReference type="InterPro" id="IPR005674">
    <property type="entry name" value="CocE/Ser_esterase"/>
</dbReference>
<feature type="domain" description="Xaa-Pro dipeptidyl-peptidase C-terminal" evidence="2">
    <location>
        <begin position="513"/>
        <end position="745"/>
    </location>
</feature>
<protein>
    <submittedName>
        <fullName evidence="3">CocE/NonD family hydrolase</fullName>
    </submittedName>
</protein>
<dbReference type="Proteomes" id="UP001232063">
    <property type="component" value="Unassembled WGS sequence"/>
</dbReference>
<evidence type="ECO:0000313" key="4">
    <source>
        <dbReference type="Proteomes" id="UP001232063"/>
    </source>
</evidence>
<sequence length="758" mass="87498">MKTLHIYLQLVKVLCISLLTVSSGITQSFVCPNISLSDTLTTGKIMADFSRNVLSHYTSQQDTNPSDYLNTAFRLQILAGEYKQALQSLKACRQLATTRWTIGTLYLQYEVYTYSRMQQSQTKQSFTDTFTQTFRQYVEAMDNQTLLLNERAFLNDIQPFERDWQQEVSQLKDRDSLSLTEAVRLCKSYFLYEVHRQMIPIARKLLKEQDDKRYDIQDNVLIPTKDGARLWAIVARPKNSTEPKPTALAYTIYADMRNITQAKNAAAHGYIGVVAHTRGKGLSTDAIVPYEMESKDVNEVIDWIIRQPWSNKEVGMYGGSYNGFAQWAAAKHLHPALKTIVPYAAAIPGKGLPMENNVFINANYGWAFHVTNNKYMDNTIYTTPQRWRKMMNSWYESGKPYNKIDSIEGQPNPWLQKWLLHPAFDAYWQNMVPYQKDFSGITIPVLSITGYYDDGQISALHYLKEHYKYNPHAEHYLLIGPYDHVGSQRQGAAVLRGYAIDSVAYINTPELTFQWMDYIFYHKPKPAILKDKINYEVMGVNEWRHAPSIEKMHNMLQSFYLSTEKAGDYYRLTTQKPAKTEFLTQTIDMADRSTSHNDYYPDPIIRKELDVSDGLAFISEPFTEPVSVDGIFSGNLKIRINKKDVDVGVVLYEVLPSGEFFHLSYYLGRASYARDMSKRQLLRPDKIESVPFERTRMVSRQLRKGSRLLVILNVNKNPFAQINYGTGKDVSQEDIQDAKDPLQIHWYTDSMIQIPMRK</sequence>
<dbReference type="SMART" id="SM00939">
    <property type="entry name" value="PepX_C"/>
    <property type="match status" value="1"/>
</dbReference>
<keyword evidence="1 3" id="KW-0378">Hydrolase</keyword>
<organism evidence="3 4">
    <name type="scientific">Xanthocytophaga agilis</name>
    <dbReference type="NCBI Taxonomy" id="3048010"/>
    <lineage>
        <taxon>Bacteria</taxon>
        <taxon>Pseudomonadati</taxon>
        <taxon>Bacteroidota</taxon>
        <taxon>Cytophagia</taxon>
        <taxon>Cytophagales</taxon>
        <taxon>Rhodocytophagaceae</taxon>
        <taxon>Xanthocytophaga</taxon>
    </lineage>
</organism>
<dbReference type="Gene3D" id="1.10.3020.10">
    <property type="entry name" value="alpha-amino acid ester hydrolase ( Helical cap domain)"/>
    <property type="match status" value="1"/>
</dbReference>
<evidence type="ECO:0000256" key="1">
    <source>
        <dbReference type="ARBA" id="ARBA00022801"/>
    </source>
</evidence>
<keyword evidence="4" id="KW-1185">Reference proteome</keyword>
<dbReference type="Gene3D" id="3.40.50.1820">
    <property type="entry name" value="alpha/beta hydrolase"/>
    <property type="match status" value="1"/>
</dbReference>
<dbReference type="InterPro" id="IPR013736">
    <property type="entry name" value="Xaa-Pro_dipept_C"/>
</dbReference>
<accession>A0AAE3REL5</accession>
<dbReference type="GO" id="GO:0008239">
    <property type="term" value="F:dipeptidyl-peptidase activity"/>
    <property type="evidence" value="ECO:0007669"/>
    <property type="project" value="InterPro"/>
</dbReference>
<name>A0AAE3REL5_9BACT</name>
<evidence type="ECO:0000259" key="2">
    <source>
        <dbReference type="SMART" id="SM00939"/>
    </source>
</evidence>
<dbReference type="RefSeq" id="WP_314519926.1">
    <property type="nucleotide sequence ID" value="NZ_JASJOU010000027.1"/>
</dbReference>
<dbReference type="Pfam" id="PF02129">
    <property type="entry name" value="Peptidase_S15"/>
    <property type="match status" value="1"/>
</dbReference>
<proteinExistence type="predicted"/>
<dbReference type="InterPro" id="IPR029058">
    <property type="entry name" value="AB_hydrolase_fold"/>
</dbReference>
<dbReference type="Pfam" id="PF08530">
    <property type="entry name" value="PepX_C"/>
    <property type="match status" value="1"/>
</dbReference>
<dbReference type="AlphaFoldDB" id="A0AAE3REL5"/>
<dbReference type="NCBIfam" id="TIGR00976">
    <property type="entry name" value="CocE_NonD"/>
    <property type="match status" value="1"/>
</dbReference>
<dbReference type="EMBL" id="JASJOU010000027">
    <property type="protein sequence ID" value="MDJ1506753.1"/>
    <property type="molecule type" value="Genomic_DNA"/>
</dbReference>
<dbReference type="InterPro" id="IPR008979">
    <property type="entry name" value="Galactose-bd-like_sf"/>
</dbReference>
<evidence type="ECO:0000313" key="3">
    <source>
        <dbReference type="EMBL" id="MDJ1506753.1"/>
    </source>
</evidence>
<dbReference type="SUPFAM" id="SSF53474">
    <property type="entry name" value="alpha/beta-Hydrolases"/>
    <property type="match status" value="1"/>
</dbReference>
<dbReference type="InterPro" id="IPR000383">
    <property type="entry name" value="Xaa-Pro-like_dom"/>
</dbReference>
<gene>
    <name evidence="3" type="ORF">QNI22_39305</name>
</gene>